<evidence type="ECO:0000313" key="6">
    <source>
        <dbReference type="Proteomes" id="UP000281549"/>
    </source>
</evidence>
<feature type="repeat" description="WD" evidence="3">
    <location>
        <begin position="234"/>
        <end position="266"/>
    </location>
</feature>
<dbReference type="PROSITE" id="PS50294">
    <property type="entry name" value="WD_REPEATS_REGION"/>
    <property type="match status" value="4"/>
</dbReference>
<proteinExistence type="predicted"/>
<accession>A0A4V1IZG9</accession>
<reference evidence="6" key="1">
    <citation type="journal article" date="2018" name="Nat. Microbiol.">
        <title>Leveraging single-cell genomics to expand the fungal tree of life.</title>
        <authorList>
            <person name="Ahrendt S.R."/>
            <person name="Quandt C.A."/>
            <person name="Ciobanu D."/>
            <person name="Clum A."/>
            <person name="Salamov A."/>
            <person name="Andreopoulos B."/>
            <person name="Cheng J.F."/>
            <person name="Woyke T."/>
            <person name="Pelin A."/>
            <person name="Henrissat B."/>
            <person name="Reynolds N.K."/>
            <person name="Benny G.L."/>
            <person name="Smith M.E."/>
            <person name="James T.Y."/>
            <person name="Grigoriev I.V."/>
        </authorList>
    </citation>
    <scope>NUCLEOTIDE SEQUENCE [LARGE SCALE GENOMIC DNA]</scope>
    <source>
        <strain evidence="6">CSF55</strain>
    </source>
</reference>
<feature type="repeat" description="WD" evidence="3">
    <location>
        <begin position="287"/>
        <end position="315"/>
    </location>
</feature>
<dbReference type="PANTHER" id="PTHR16017">
    <property type="entry name" value="GASTRULATION DEFECTIVE PROTEIN 1-RELATED"/>
    <property type="match status" value="1"/>
</dbReference>
<keyword evidence="2" id="KW-0677">Repeat</keyword>
<dbReference type="Gene3D" id="2.130.10.10">
    <property type="entry name" value="YVTN repeat-like/Quinoprotein amine dehydrogenase"/>
    <property type="match status" value="2"/>
</dbReference>
<dbReference type="SUPFAM" id="SSF50978">
    <property type="entry name" value="WD40 repeat-like"/>
    <property type="match status" value="1"/>
</dbReference>
<dbReference type="GO" id="GO:0035861">
    <property type="term" value="C:site of double-strand break"/>
    <property type="evidence" value="ECO:0007669"/>
    <property type="project" value="TreeGrafter"/>
</dbReference>
<evidence type="ECO:0000313" key="5">
    <source>
        <dbReference type="EMBL" id="RKP18019.1"/>
    </source>
</evidence>
<evidence type="ECO:0000256" key="3">
    <source>
        <dbReference type="PROSITE-ProRule" id="PRU00221"/>
    </source>
</evidence>
<evidence type="ECO:0000256" key="4">
    <source>
        <dbReference type="SAM" id="MobiDB-lite"/>
    </source>
</evidence>
<evidence type="ECO:0000256" key="1">
    <source>
        <dbReference type="ARBA" id="ARBA00022574"/>
    </source>
</evidence>
<dbReference type="PANTHER" id="PTHR16017:SF0">
    <property type="entry name" value="WD REPEAT-CONTAINING PROTEIN 70"/>
    <property type="match status" value="1"/>
</dbReference>
<dbReference type="InterPro" id="IPR019775">
    <property type="entry name" value="WD40_repeat_CS"/>
</dbReference>
<dbReference type="InterPro" id="IPR020472">
    <property type="entry name" value="WD40_PAC1"/>
</dbReference>
<protein>
    <submittedName>
        <fullName evidence="5">WD40 repeat-like protein</fullName>
    </submittedName>
</protein>
<dbReference type="InterPro" id="IPR015943">
    <property type="entry name" value="WD40/YVTN_repeat-like_dom_sf"/>
</dbReference>
<dbReference type="InterPro" id="IPR001680">
    <property type="entry name" value="WD40_rpt"/>
</dbReference>
<dbReference type="SMART" id="SM00320">
    <property type="entry name" value="WD40"/>
    <property type="match status" value="6"/>
</dbReference>
<dbReference type="Proteomes" id="UP000281549">
    <property type="component" value="Unassembled WGS sequence"/>
</dbReference>
<dbReference type="AlphaFoldDB" id="A0A4V1IZG9"/>
<dbReference type="PROSITE" id="PS50082">
    <property type="entry name" value="WD_REPEATS_2"/>
    <property type="match status" value="4"/>
</dbReference>
<dbReference type="GO" id="GO:0005634">
    <property type="term" value="C:nucleus"/>
    <property type="evidence" value="ECO:0007669"/>
    <property type="project" value="TreeGrafter"/>
</dbReference>
<sequence length="554" mass="62569">MAFGKHNLEPQIVEEETDEENTEETDVVEKIENDDEKNIENIEKSTESISIQEGVAETNEDDEEEFEEVGYDDRDMPISYQATLKQHSRLVNTIHIDPAGSRMVTGGLDHEMRLWDFNSMDDTFRSFRTIKPFEGYGIVDAKFSLTGDRILVASSCQSAKMCDRDGHTICDYSKGDPYLRDKKNTKGHTHAIMAADWHPFDGNTFITSGMDSTVRIWDVENDKSQKSIIVIKGKAAKRPAVSAVAYKNDASVIASGSDDGTIRLWNAKGPFVVPIKNKMAHEADKYITSLSFSLDGNLLLSRSWDNTLKVWDMRNFNDPLFKYENLPNVFEKTCAMFSPDNKLFMTGTSAKKGSGESGRVIAYETTTGQVLNNIDLADGSVVKLYWHKRLNQIFAGSSGGSVAALYDKERSHKGVLCCVKRHFTSKIESFVSADKKVYAPNSLPLFKEQTPYSLKEKRAQERYNYAKSKRPELPNEAKTKGSKLGDAYTQHLVQMLRKEAYGDESDPRAALMKYAKMAEENPEFVAHAYKRTQPVALFETGEYTEFEVKRHKPE</sequence>
<feature type="compositionally biased region" description="Acidic residues" evidence="4">
    <location>
        <begin position="12"/>
        <end position="26"/>
    </location>
</feature>
<feature type="repeat" description="WD" evidence="3">
    <location>
        <begin position="84"/>
        <end position="125"/>
    </location>
</feature>
<dbReference type="Pfam" id="PF00400">
    <property type="entry name" value="WD40"/>
    <property type="match status" value="4"/>
</dbReference>
<keyword evidence="1 3" id="KW-0853">WD repeat</keyword>
<dbReference type="InterPro" id="IPR036322">
    <property type="entry name" value="WD40_repeat_dom_sf"/>
</dbReference>
<organism evidence="5 6">
    <name type="scientific">Rozella allomycis (strain CSF55)</name>
    <dbReference type="NCBI Taxonomy" id="988480"/>
    <lineage>
        <taxon>Eukaryota</taxon>
        <taxon>Fungi</taxon>
        <taxon>Fungi incertae sedis</taxon>
        <taxon>Cryptomycota</taxon>
        <taxon>Cryptomycota incertae sedis</taxon>
        <taxon>Rozella</taxon>
    </lineage>
</organism>
<feature type="region of interest" description="Disordered" evidence="4">
    <location>
        <begin position="1"/>
        <end position="64"/>
    </location>
</feature>
<dbReference type="InterPro" id="IPR051858">
    <property type="entry name" value="WD_repeat_GAD-1"/>
</dbReference>
<name>A0A4V1IZG9_ROZAC</name>
<dbReference type="PRINTS" id="PR00320">
    <property type="entry name" value="GPROTEINBRPT"/>
</dbReference>
<gene>
    <name evidence="5" type="ORF">ROZALSC1DRAFT_30235</name>
</gene>
<dbReference type="PROSITE" id="PS00678">
    <property type="entry name" value="WD_REPEATS_1"/>
    <property type="match status" value="1"/>
</dbReference>
<feature type="compositionally biased region" description="Basic and acidic residues" evidence="4">
    <location>
        <begin position="27"/>
        <end position="46"/>
    </location>
</feature>
<dbReference type="EMBL" id="ML005588">
    <property type="protein sequence ID" value="RKP18019.1"/>
    <property type="molecule type" value="Genomic_DNA"/>
</dbReference>
<feature type="repeat" description="WD" evidence="3">
    <location>
        <begin position="185"/>
        <end position="227"/>
    </location>
</feature>
<evidence type="ECO:0000256" key="2">
    <source>
        <dbReference type="ARBA" id="ARBA00022737"/>
    </source>
</evidence>
<dbReference type="CDD" id="cd00200">
    <property type="entry name" value="WD40"/>
    <property type="match status" value="1"/>
</dbReference>